<dbReference type="REBASE" id="252664">
    <property type="entry name" value="S.Hni11535ORF4550P"/>
</dbReference>
<evidence type="ECO:0000256" key="4">
    <source>
        <dbReference type="SAM" id="Coils"/>
    </source>
</evidence>
<dbReference type="InterPro" id="IPR051212">
    <property type="entry name" value="Type-I_RE_S_subunit"/>
</dbReference>
<feature type="region of interest" description="Disordered" evidence="5">
    <location>
        <begin position="466"/>
        <end position="505"/>
    </location>
</feature>
<dbReference type="SUPFAM" id="SSF116734">
    <property type="entry name" value="DNA methylase specificity domain"/>
    <property type="match status" value="2"/>
</dbReference>
<keyword evidence="3" id="KW-0238">DNA-binding</keyword>
<reference evidence="8" key="1">
    <citation type="submission" date="2018-04" db="EMBL/GenBank/DDBJ databases">
        <title>Complete genome of Antarctic heterotrophic bacterium Hymenobacter nivis.</title>
        <authorList>
            <person name="Terashima M."/>
        </authorList>
    </citation>
    <scope>NUCLEOTIDE SEQUENCE [LARGE SCALE GENOMIC DNA]</scope>
    <source>
        <strain evidence="8">NBRC 111535</strain>
    </source>
</reference>
<dbReference type="GO" id="GO:0009307">
    <property type="term" value="P:DNA restriction-modification system"/>
    <property type="evidence" value="ECO:0007669"/>
    <property type="project" value="UniProtKB-KW"/>
</dbReference>
<keyword evidence="2" id="KW-0680">Restriction system</keyword>
<dbReference type="Gene3D" id="3.90.220.20">
    <property type="entry name" value="DNA methylase specificity domains"/>
    <property type="match status" value="2"/>
</dbReference>
<name>A0A2Z3GLR5_9BACT</name>
<proteinExistence type="inferred from homology"/>
<keyword evidence="8" id="KW-1185">Reference proteome</keyword>
<dbReference type="EMBL" id="CP029145">
    <property type="protein sequence ID" value="AWM32126.1"/>
    <property type="molecule type" value="Genomic_DNA"/>
</dbReference>
<organism evidence="7 8">
    <name type="scientific">Hymenobacter nivis</name>
    <dbReference type="NCBI Taxonomy" id="1850093"/>
    <lineage>
        <taxon>Bacteria</taxon>
        <taxon>Pseudomonadati</taxon>
        <taxon>Bacteroidota</taxon>
        <taxon>Cytophagia</taxon>
        <taxon>Cytophagales</taxon>
        <taxon>Hymenobacteraceae</taxon>
        <taxon>Hymenobacter</taxon>
    </lineage>
</organism>
<evidence type="ECO:0000313" key="7">
    <source>
        <dbReference type="EMBL" id="AWM32126.1"/>
    </source>
</evidence>
<dbReference type="InterPro" id="IPR044946">
    <property type="entry name" value="Restrct_endonuc_typeI_TRD_sf"/>
</dbReference>
<evidence type="ECO:0000256" key="2">
    <source>
        <dbReference type="ARBA" id="ARBA00022747"/>
    </source>
</evidence>
<dbReference type="AlphaFoldDB" id="A0A2Z3GLR5"/>
<keyword evidence="4" id="KW-0175">Coiled coil</keyword>
<evidence type="ECO:0000256" key="1">
    <source>
        <dbReference type="ARBA" id="ARBA00010923"/>
    </source>
</evidence>
<accession>A0A2Z3GLR5</accession>
<dbReference type="InterPro" id="IPR000055">
    <property type="entry name" value="Restrct_endonuc_typeI_TRD"/>
</dbReference>
<evidence type="ECO:0000313" key="8">
    <source>
        <dbReference type="Proteomes" id="UP000245999"/>
    </source>
</evidence>
<protein>
    <recommendedName>
        <fullName evidence="6">Type I restriction modification DNA specificity domain-containing protein</fullName>
    </recommendedName>
</protein>
<evidence type="ECO:0000259" key="6">
    <source>
        <dbReference type="Pfam" id="PF01420"/>
    </source>
</evidence>
<dbReference type="PANTHER" id="PTHR43140">
    <property type="entry name" value="TYPE-1 RESTRICTION ENZYME ECOKI SPECIFICITY PROTEIN"/>
    <property type="match status" value="1"/>
</dbReference>
<evidence type="ECO:0000256" key="3">
    <source>
        <dbReference type="ARBA" id="ARBA00023125"/>
    </source>
</evidence>
<dbReference type="RefSeq" id="WP_109655236.1">
    <property type="nucleotide sequence ID" value="NZ_CP029145.1"/>
</dbReference>
<comment type="similarity">
    <text evidence="1">Belongs to the type-I restriction system S methylase family.</text>
</comment>
<evidence type="ECO:0000256" key="5">
    <source>
        <dbReference type="SAM" id="MobiDB-lite"/>
    </source>
</evidence>
<dbReference type="Proteomes" id="UP000245999">
    <property type="component" value="Chromosome"/>
</dbReference>
<dbReference type="CDD" id="cd17285">
    <property type="entry name" value="RMtype1_S_Csp16704I_TRD2-CR2_like"/>
    <property type="match status" value="1"/>
</dbReference>
<feature type="domain" description="Type I restriction modification DNA specificity" evidence="6">
    <location>
        <begin position="6"/>
        <end position="179"/>
    </location>
</feature>
<dbReference type="Pfam" id="PF01420">
    <property type="entry name" value="Methylase_S"/>
    <property type="match status" value="2"/>
</dbReference>
<dbReference type="PANTHER" id="PTHR43140:SF1">
    <property type="entry name" value="TYPE I RESTRICTION ENZYME ECOKI SPECIFICITY SUBUNIT"/>
    <property type="match status" value="1"/>
</dbReference>
<feature type="coiled-coil region" evidence="4">
    <location>
        <begin position="152"/>
        <end position="179"/>
    </location>
</feature>
<gene>
    <name evidence="7" type="ORF">DDQ68_04545</name>
</gene>
<sequence length="505" mass="56189">MKSNLPIGWSVVKIGDILSLSGGGTPSKHVTKYWNGNIFWASVKDVKGKYLTQTQDTITEEGLKASATQLAEPGSVLMVTRMAPGRPIITKVKTAINQDLKIVRPKLPLSPLFIYYAFLNYERKFLEIASGTTVQGIRVQDIYELEIPFPPLAEQERIVAQLEATMQKLEASQERLEKLPKLLKKFRQAVLVAAVSGKLTEAWRAEQPQGETAVELLNRIRLERHVLQQGKGLGKSNGNQLALSEILQFDSESAEVIDTHELPELPEGWIYDSVGNSIKIIDYRGRTPPFSGNDQDIPHLRSSNVKRGKIIWNDLAYVTEEVYAEFMTRGIPKVGDVLLTSEAPLGEVAMVPDQKFSLAQRMMVLRPLPGLNSEFIKIQFMSEVVQTRLRNRGTGTMVTGIAAKHFKPMAIAIPPQAEQEEIVRQVNHYFDLADQLEVRFEQAAALVEQLPQALLAKAFSGQLVPQDPNDEPAIDLLERLRSGGAAPAKSKRGRKAQPEATPLFE</sequence>
<feature type="domain" description="Type I restriction modification DNA specificity" evidence="6">
    <location>
        <begin position="331"/>
        <end position="431"/>
    </location>
</feature>
<dbReference type="KEGG" id="hnv:DDQ68_04545"/>
<dbReference type="OrthoDB" id="825893at2"/>
<dbReference type="GO" id="GO:0003677">
    <property type="term" value="F:DNA binding"/>
    <property type="evidence" value="ECO:0007669"/>
    <property type="project" value="UniProtKB-KW"/>
</dbReference>